<sequence length="322" mass="38269">MSDMIMLSIVIPVYNGSEYIDKCLMSIKEQLFTNFEVIIVDDGSSDSSSLIIDNFVQTDNRFQYHYQKNKGVSAARNKGISLAKGKYLTFIDVDDYYSNNRLYNFEENINNCDYILTNFNYIHVNNGNKNVINKFSIVKDLYIDDIYRNIIENKEIYSYCWNKYYVTDIIKKNNIYFKENIKYGEDLVFNIEYIQHTNDVKILNDYTYNYVYQASSATFSKNLNSLRNKATYLDAIELVLNYQIPNSSRENLKTRYLIEGSKIYRDLMVLNEKKIANQLRKRIILFKIENLSSDKLNFKNYVYYFLNLNFPRFSKWLVNTLN</sequence>
<dbReference type="PANTHER" id="PTHR22916">
    <property type="entry name" value="GLYCOSYLTRANSFERASE"/>
    <property type="match status" value="1"/>
</dbReference>
<gene>
    <name evidence="2" type="ORF">BG262_06455</name>
</gene>
<dbReference type="Gene3D" id="3.90.550.10">
    <property type="entry name" value="Spore Coat Polysaccharide Biosynthesis Protein SpsA, Chain A"/>
    <property type="match status" value="1"/>
</dbReference>
<dbReference type="EMBL" id="MKIQ01000030">
    <property type="protein sequence ID" value="OFI45912.1"/>
    <property type="molecule type" value="Genomic_DNA"/>
</dbReference>
<dbReference type="OrthoDB" id="396512at2"/>
<evidence type="ECO:0000313" key="2">
    <source>
        <dbReference type="EMBL" id="OFI45912.1"/>
    </source>
</evidence>
<accession>A0A9Q5JFH9</accession>
<comment type="caution">
    <text evidence="2">The sequence shown here is derived from an EMBL/GenBank/DDBJ whole genome shotgun (WGS) entry which is preliminary data.</text>
</comment>
<dbReference type="PANTHER" id="PTHR22916:SF3">
    <property type="entry name" value="UDP-GLCNAC:BETAGAL BETA-1,3-N-ACETYLGLUCOSAMINYLTRANSFERASE-LIKE PROTEIN 1"/>
    <property type="match status" value="1"/>
</dbReference>
<feature type="domain" description="Glycosyltransferase 2-like" evidence="1">
    <location>
        <begin position="8"/>
        <end position="133"/>
    </location>
</feature>
<dbReference type="CDD" id="cd00761">
    <property type="entry name" value="Glyco_tranf_GTA_type"/>
    <property type="match status" value="1"/>
</dbReference>
<keyword evidence="3" id="KW-1185">Reference proteome</keyword>
<dbReference type="AlphaFoldDB" id="A0A9Q5JFH9"/>
<dbReference type="Pfam" id="PF00535">
    <property type="entry name" value="Glycos_transf_2"/>
    <property type="match status" value="1"/>
</dbReference>
<dbReference type="Proteomes" id="UP000177273">
    <property type="component" value="Unassembled WGS sequence"/>
</dbReference>
<protein>
    <recommendedName>
        <fullName evidence="1">Glycosyltransferase 2-like domain-containing protein</fullName>
    </recommendedName>
</protein>
<proteinExistence type="predicted"/>
<organism evidence="2 3">
    <name type="scientific">Floricoccus penangensis</name>
    <dbReference type="NCBI Taxonomy" id="1859475"/>
    <lineage>
        <taxon>Bacteria</taxon>
        <taxon>Bacillati</taxon>
        <taxon>Bacillota</taxon>
        <taxon>Bacilli</taxon>
        <taxon>Lactobacillales</taxon>
        <taxon>Streptococcaceae</taxon>
        <taxon>Floricoccus</taxon>
    </lineage>
</organism>
<evidence type="ECO:0000313" key="3">
    <source>
        <dbReference type="Proteomes" id="UP000177273"/>
    </source>
</evidence>
<evidence type="ECO:0000259" key="1">
    <source>
        <dbReference type="Pfam" id="PF00535"/>
    </source>
</evidence>
<dbReference type="GO" id="GO:0016758">
    <property type="term" value="F:hexosyltransferase activity"/>
    <property type="evidence" value="ECO:0007669"/>
    <property type="project" value="UniProtKB-ARBA"/>
</dbReference>
<dbReference type="InterPro" id="IPR029044">
    <property type="entry name" value="Nucleotide-diphossugar_trans"/>
</dbReference>
<dbReference type="InterPro" id="IPR001173">
    <property type="entry name" value="Glyco_trans_2-like"/>
</dbReference>
<reference evidence="3" key="1">
    <citation type="submission" date="2016-09" db="EMBL/GenBank/DDBJ databases">
        <title>Draft genome sequence of a novel species of the family Streptococcaceae isolated from flowers.</title>
        <authorList>
            <person name="Chuah L.-O."/>
            <person name="Yap K.-P."/>
            <person name="Thong K.L."/>
            <person name="Liong M.T."/>
            <person name="Ahmad R."/>
            <person name="Rusul G."/>
        </authorList>
    </citation>
    <scope>NUCLEOTIDE SEQUENCE [LARGE SCALE GENOMIC DNA]</scope>
    <source>
        <strain evidence="3">HibF3</strain>
    </source>
</reference>
<dbReference type="RefSeq" id="WP_070788597.1">
    <property type="nucleotide sequence ID" value="NZ_MKIQ01000030.1"/>
</dbReference>
<dbReference type="SUPFAM" id="SSF53448">
    <property type="entry name" value="Nucleotide-diphospho-sugar transferases"/>
    <property type="match status" value="1"/>
</dbReference>
<name>A0A9Q5JFH9_9LACT</name>